<dbReference type="SUPFAM" id="SSF103473">
    <property type="entry name" value="MFS general substrate transporter"/>
    <property type="match status" value="1"/>
</dbReference>
<feature type="transmembrane region" description="Helical" evidence="7">
    <location>
        <begin position="343"/>
        <end position="365"/>
    </location>
</feature>
<feature type="transmembrane region" description="Helical" evidence="7">
    <location>
        <begin position="107"/>
        <end position="130"/>
    </location>
</feature>
<dbReference type="GO" id="GO:0005886">
    <property type="term" value="C:plasma membrane"/>
    <property type="evidence" value="ECO:0007669"/>
    <property type="project" value="UniProtKB-SubCell"/>
</dbReference>
<feature type="transmembrane region" description="Helical" evidence="7">
    <location>
        <begin position="142"/>
        <end position="166"/>
    </location>
</feature>
<evidence type="ECO:0000256" key="6">
    <source>
        <dbReference type="ARBA" id="ARBA00023136"/>
    </source>
</evidence>
<proteinExistence type="predicted"/>
<keyword evidence="5 7" id="KW-1133">Transmembrane helix</keyword>
<feature type="transmembrane region" description="Helical" evidence="7">
    <location>
        <begin position="83"/>
        <end position="101"/>
    </location>
</feature>
<dbReference type="EMBL" id="OCMY01000001">
    <property type="protein sequence ID" value="SOD39772.1"/>
    <property type="molecule type" value="Genomic_DNA"/>
</dbReference>
<dbReference type="RefSeq" id="WP_097097540.1">
    <property type="nucleotide sequence ID" value="NZ_OCMY01000001.1"/>
</dbReference>
<feature type="transmembrane region" description="Helical" evidence="7">
    <location>
        <begin position="285"/>
        <end position="303"/>
    </location>
</feature>
<dbReference type="InterPro" id="IPR036259">
    <property type="entry name" value="MFS_trans_sf"/>
</dbReference>
<dbReference type="Gene3D" id="1.20.1250.20">
    <property type="entry name" value="MFS general substrate transporter like domains"/>
    <property type="match status" value="2"/>
</dbReference>
<feature type="transmembrane region" description="Helical" evidence="7">
    <location>
        <begin position="309"/>
        <end position="331"/>
    </location>
</feature>
<evidence type="ECO:0000256" key="2">
    <source>
        <dbReference type="ARBA" id="ARBA00022448"/>
    </source>
</evidence>
<dbReference type="PROSITE" id="PS50850">
    <property type="entry name" value="MFS"/>
    <property type="match status" value="1"/>
</dbReference>
<evidence type="ECO:0000256" key="1">
    <source>
        <dbReference type="ARBA" id="ARBA00004651"/>
    </source>
</evidence>
<evidence type="ECO:0000256" key="4">
    <source>
        <dbReference type="ARBA" id="ARBA00022692"/>
    </source>
</evidence>
<dbReference type="PRINTS" id="PR01035">
    <property type="entry name" value="TCRTETA"/>
</dbReference>
<keyword evidence="6 7" id="KW-0472">Membrane</keyword>
<dbReference type="AlphaFoldDB" id="A0A286C036"/>
<feature type="transmembrane region" description="Helical" evidence="7">
    <location>
        <begin position="172"/>
        <end position="190"/>
    </location>
</feature>
<dbReference type="GO" id="GO:0022857">
    <property type="term" value="F:transmembrane transporter activity"/>
    <property type="evidence" value="ECO:0007669"/>
    <property type="project" value="InterPro"/>
</dbReference>
<evidence type="ECO:0000313" key="9">
    <source>
        <dbReference type="EMBL" id="SOD39772.1"/>
    </source>
</evidence>
<keyword evidence="3" id="KW-1003">Cell membrane</keyword>
<evidence type="ECO:0000256" key="3">
    <source>
        <dbReference type="ARBA" id="ARBA00022475"/>
    </source>
</evidence>
<evidence type="ECO:0000313" key="10">
    <source>
        <dbReference type="Proteomes" id="UP000219271"/>
    </source>
</evidence>
<accession>A0A286C036</accession>
<keyword evidence="10" id="KW-1185">Reference proteome</keyword>
<feature type="transmembrane region" description="Helical" evidence="7">
    <location>
        <begin position="253"/>
        <end position="273"/>
    </location>
</feature>
<evidence type="ECO:0000256" key="7">
    <source>
        <dbReference type="SAM" id="Phobius"/>
    </source>
</evidence>
<dbReference type="InterPro" id="IPR020846">
    <property type="entry name" value="MFS_dom"/>
</dbReference>
<feature type="transmembrane region" description="Helical" evidence="7">
    <location>
        <begin position="371"/>
        <end position="393"/>
    </location>
</feature>
<dbReference type="OrthoDB" id="65739at2"/>
<comment type="subcellular location">
    <subcellularLocation>
        <location evidence="1">Cell membrane</location>
        <topology evidence="1">Multi-pass membrane protein</topology>
    </subcellularLocation>
</comment>
<reference evidence="10" key="1">
    <citation type="submission" date="2017-09" db="EMBL/GenBank/DDBJ databases">
        <authorList>
            <person name="Varghese N."/>
            <person name="Submissions S."/>
        </authorList>
    </citation>
    <scope>NUCLEOTIDE SEQUENCE [LARGE SCALE GENOMIC DNA]</scope>
    <source>
        <strain evidence="10">JKS000234</strain>
    </source>
</reference>
<dbReference type="Proteomes" id="UP000219271">
    <property type="component" value="Unassembled WGS sequence"/>
</dbReference>
<sequence length="405" mass="43388">MTESDNLFWKRNLFICMIGAFATTVGLTIMLPFLPLYVNQLGIVEQDKIIRWSGIAFSVTFLSAGLVAPIWGRLGDRFGRKTMLIRASLGLSIILSLIGFATNVYNLVLMLFLVGLAGGYGSGSTILIAVQAPQERSGWALGMVASGVMAGNLAGPLLGGILAPLIGIRETFWSAGGFIFIAFLLTLFGIKEEHKPKTKTERKSKGIIGKQDKPVILVMLISSMFLMIANLSIEPIITIFISSIESNVDNITFMSGLVLAASALGSVLSASVLGKIADKMGHVEVIIGGMFIAGLLIIPQAFVTSGWELVLLRFLMGIALGGLLPCTSVIIRQKVAVENVGSVLGYSVSAKFIGQFIGPFLGGMIGSHLGIRYVFILTTVVMFAGAILNLIFVKKTFKDVYESHE</sequence>
<gene>
    <name evidence="9" type="ORF">SAMN06273570_4226</name>
</gene>
<dbReference type="InterPro" id="IPR001958">
    <property type="entry name" value="Tet-R_TetA/multi-R_MdtG-like"/>
</dbReference>
<feature type="transmembrane region" description="Helical" evidence="7">
    <location>
        <begin position="12"/>
        <end position="37"/>
    </location>
</feature>
<dbReference type="Pfam" id="PF07690">
    <property type="entry name" value="MFS_1"/>
    <property type="match status" value="1"/>
</dbReference>
<evidence type="ECO:0000256" key="5">
    <source>
        <dbReference type="ARBA" id="ARBA00022989"/>
    </source>
</evidence>
<name>A0A286C036_9GAMM</name>
<organism evidence="9 10">
    <name type="scientific">Candidatus Pantoea floridensis</name>
    <dbReference type="NCBI Taxonomy" id="1938870"/>
    <lineage>
        <taxon>Bacteria</taxon>
        <taxon>Pseudomonadati</taxon>
        <taxon>Pseudomonadota</taxon>
        <taxon>Gammaproteobacteria</taxon>
        <taxon>Enterobacterales</taxon>
        <taxon>Erwiniaceae</taxon>
        <taxon>Pantoea</taxon>
    </lineage>
</organism>
<feature type="transmembrane region" description="Helical" evidence="7">
    <location>
        <begin position="215"/>
        <end position="241"/>
    </location>
</feature>
<dbReference type="PANTHER" id="PTHR43414:SF1">
    <property type="entry name" value="PEPTIDE PERMEASE"/>
    <property type="match status" value="1"/>
</dbReference>
<evidence type="ECO:0000259" key="8">
    <source>
        <dbReference type="PROSITE" id="PS50850"/>
    </source>
</evidence>
<dbReference type="PANTHER" id="PTHR43414">
    <property type="entry name" value="MULTIDRUG RESISTANCE PROTEIN MDTG"/>
    <property type="match status" value="1"/>
</dbReference>
<feature type="transmembrane region" description="Helical" evidence="7">
    <location>
        <begin position="49"/>
        <end position="71"/>
    </location>
</feature>
<dbReference type="InterPro" id="IPR011701">
    <property type="entry name" value="MFS"/>
</dbReference>
<feature type="domain" description="Major facilitator superfamily (MFS) profile" evidence="8">
    <location>
        <begin position="12"/>
        <end position="397"/>
    </location>
</feature>
<keyword evidence="4 7" id="KW-0812">Transmembrane</keyword>
<protein>
    <submittedName>
        <fullName evidence="9">Predicted arabinose efflux permease, MFS family</fullName>
    </submittedName>
</protein>
<keyword evidence="2" id="KW-0813">Transport</keyword>